<evidence type="ECO:0000256" key="5">
    <source>
        <dbReference type="ARBA" id="ARBA00023163"/>
    </source>
</evidence>
<evidence type="ECO:0000256" key="2">
    <source>
        <dbReference type="ARBA" id="ARBA00023015"/>
    </source>
</evidence>
<dbReference type="CDD" id="cd08411">
    <property type="entry name" value="PBP2_OxyR"/>
    <property type="match status" value="1"/>
</dbReference>
<dbReference type="SUPFAM" id="SSF46785">
    <property type="entry name" value="Winged helix' DNA-binding domain"/>
    <property type="match status" value="1"/>
</dbReference>
<dbReference type="AlphaFoldDB" id="A0A062VL89"/>
<evidence type="ECO:0000313" key="8">
    <source>
        <dbReference type="Proteomes" id="UP000027100"/>
    </source>
</evidence>
<evidence type="ECO:0000256" key="1">
    <source>
        <dbReference type="ARBA" id="ARBA00009437"/>
    </source>
</evidence>
<keyword evidence="3" id="KW-0238">DNA-binding</keyword>
<dbReference type="EMBL" id="ARYM01000005">
    <property type="protein sequence ID" value="KCZ99401.1"/>
    <property type="molecule type" value="Genomic_DNA"/>
</dbReference>
<sequence length="293" mass="31810">MQYLIAIADTGKFGDAARAVNVSQPSLSAQVAEMEAGLGVALVERSRRGALLTPAGEELVRRARVILREVEDLKAVAKLGRTELSGRLRLGVLPTIGPYLLPQTTGDLRARFPALRLSVREERTVDLDERLQAGLFDTVISTPEDHPDTDYAHLFAERLYACGPPDDELTQGDGPLRLEHLRGRQLLTLGQGHRLSEITQDLATAAGATVSSEYEGTSLDAIRLMSELGAGIAILPSLYALSEARRDRGLHIRLIDHPMARRDIALIWRETSPLAASLLSLSGCLQNAASKLL</sequence>
<dbReference type="PANTHER" id="PTHR30346">
    <property type="entry name" value="TRANSCRIPTIONAL DUAL REGULATOR HCAR-RELATED"/>
    <property type="match status" value="1"/>
</dbReference>
<dbReference type="InterPro" id="IPR036390">
    <property type="entry name" value="WH_DNA-bd_sf"/>
</dbReference>
<dbReference type="Proteomes" id="UP000027100">
    <property type="component" value="Unassembled WGS sequence"/>
</dbReference>
<dbReference type="PRINTS" id="PR00039">
    <property type="entry name" value="HTHLYSR"/>
</dbReference>
<comment type="similarity">
    <text evidence="1">Belongs to the LysR transcriptional regulatory family.</text>
</comment>
<dbReference type="eggNOG" id="COG0583">
    <property type="taxonomic scope" value="Bacteria"/>
</dbReference>
<dbReference type="STRING" id="1280954.HPO_05677"/>
<dbReference type="Gene3D" id="1.10.10.10">
    <property type="entry name" value="Winged helix-like DNA-binding domain superfamily/Winged helix DNA-binding domain"/>
    <property type="match status" value="1"/>
</dbReference>
<organism evidence="7 8">
    <name type="scientific">Hyphomonas polymorpha PS728</name>
    <dbReference type="NCBI Taxonomy" id="1280954"/>
    <lineage>
        <taxon>Bacteria</taxon>
        <taxon>Pseudomonadati</taxon>
        <taxon>Pseudomonadota</taxon>
        <taxon>Alphaproteobacteria</taxon>
        <taxon>Hyphomonadales</taxon>
        <taxon>Hyphomonadaceae</taxon>
        <taxon>Hyphomonas</taxon>
    </lineage>
</organism>
<evidence type="ECO:0000259" key="6">
    <source>
        <dbReference type="PROSITE" id="PS50931"/>
    </source>
</evidence>
<dbReference type="PANTHER" id="PTHR30346:SF26">
    <property type="entry name" value="HYDROGEN PEROXIDE-INDUCIBLE GENES ACTIVATOR"/>
    <property type="match status" value="1"/>
</dbReference>
<evidence type="ECO:0000256" key="4">
    <source>
        <dbReference type="ARBA" id="ARBA00023159"/>
    </source>
</evidence>
<reference evidence="7 8" key="1">
    <citation type="journal article" date="2014" name="Antonie Van Leeuwenhoek">
        <title>Hyphomonas beringensis sp. nov. and Hyphomonas chukchiensis sp. nov., isolated from surface seawater of the Bering Sea and Chukchi Sea.</title>
        <authorList>
            <person name="Li C."/>
            <person name="Lai Q."/>
            <person name="Li G."/>
            <person name="Dong C."/>
            <person name="Wang J."/>
            <person name="Liao Y."/>
            <person name="Shao Z."/>
        </authorList>
    </citation>
    <scope>NUCLEOTIDE SEQUENCE [LARGE SCALE GENOMIC DNA]</scope>
    <source>
        <strain evidence="7 8">PS728</strain>
    </source>
</reference>
<dbReference type="Pfam" id="PF00126">
    <property type="entry name" value="HTH_1"/>
    <property type="match status" value="1"/>
</dbReference>
<dbReference type="InterPro" id="IPR000847">
    <property type="entry name" value="LysR_HTH_N"/>
</dbReference>
<protein>
    <submittedName>
        <fullName evidence="7">LysR family transcriptional regulator</fullName>
    </submittedName>
</protein>
<dbReference type="PROSITE" id="PS50931">
    <property type="entry name" value="HTH_LYSR"/>
    <property type="match status" value="1"/>
</dbReference>
<evidence type="ECO:0000256" key="3">
    <source>
        <dbReference type="ARBA" id="ARBA00023125"/>
    </source>
</evidence>
<dbReference type="InterPro" id="IPR036388">
    <property type="entry name" value="WH-like_DNA-bd_sf"/>
</dbReference>
<comment type="caution">
    <text evidence="7">The sequence shown here is derived from an EMBL/GenBank/DDBJ whole genome shotgun (WGS) entry which is preliminary data.</text>
</comment>
<gene>
    <name evidence="7" type="ORF">HPO_05677</name>
</gene>
<keyword evidence="2" id="KW-0805">Transcription regulation</keyword>
<evidence type="ECO:0000313" key="7">
    <source>
        <dbReference type="EMBL" id="KCZ99401.1"/>
    </source>
</evidence>
<keyword evidence="4" id="KW-0010">Activator</keyword>
<dbReference type="FunFam" id="1.10.10.10:FF:000001">
    <property type="entry name" value="LysR family transcriptional regulator"/>
    <property type="match status" value="1"/>
</dbReference>
<keyword evidence="8" id="KW-1185">Reference proteome</keyword>
<dbReference type="Pfam" id="PF03466">
    <property type="entry name" value="LysR_substrate"/>
    <property type="match status" value="1"/>
</dbReference>
<dbReference type="GO" id="GO:0003700">
    <property type="term" value="F:DNA-binding transcription factor activity"/>
    <property type="evidence" value="ECO:0007669"/>
    <property type="project" value="InterPro"/>
</dbReference>
<dbReference type="GO" id="GO:0032993">
    <property type="term" value="C:protein-DNA complex"/>
    <property type="evidence" value="ECO:0007669"/>
    <property type="project" value="TreeGrafter"/>
</dbReference>
<keyword evidence="5" id="KW-0804">Transcription</keyword>
<dbReference type="InterPro" id="IPR005119">
    <property type="entry name" value="LysR_subst-bd"/>
</dbReference>
<proteinExistence type="inferred from homology"/>
<accession>A0A062VL89</accession>
<dbReference type="PATRIC" id="fig|1280954.3.peg.1158"/>
<dbReference type="GO" id="GO:0003677">
    <property type="term" value="F:DNA binding"/>
    <property type="evidence" value="ECO:0007669"/>
    <property type="project" value="UniProtKB-KW"/>
</dbReference>
<feature type="domain" description="HTH lysR-type" evidence="6">
    <location>
        <begin position="1"/>
        <end position="53"/>
    </location>
</feature>
<dbReference type="Gene3D" id="3.40.190.10">
    <property type="entry name" value="Periplasmic binding protein-like II"/>
    <property type="match status" value="2"/>
</dbReference>
<dbReference type="SUPFAM" id="SSF53850">
    <property type="entry name" value="Periplasmic binding protein-like II"/>
    <property type="match status" value="1"/>
</dbReference>
<name>A0A062VL89_9PROT</name>